<reference evidence="1 2" key="1">
    <citation type="submission" date="2023-03" db="EMBL/GenBank/DDBJ databases">
        <title>WGS of Gossypium arboreum.</title>
        <authorList>
            <person name="Yu D."/>
        </authorList>
    </citation>
    <scope>NUCLEOTIDE SEQUENCE [LARGE SCALE GENOMIC DNA]</scope>
    <source>
        <tissue evidence="1">Leaf</tissue>
    </source>
</reference>
<protein>
    <submittedName>
        <fullName evidence="1">Uncharacterized protein</fullName>
    </submittedName>
</protein>
<comment type="caution">
    <text evidence="1">The sequence shown here is derived from an EMBL/GenBank/DDBJ whole genome shotgun (WGS) entry which is preliminary data.</text>
</comment>
<evidence type="ECO:0000313" key="2">
    <source>
        <dbReference type="Proteomes" id="UP001358586"/>
    </source>
</evidence>
<organism evidence="1 2">
    <name type="scientific">Gossypium arboreum</name>
    <name type="common">Tree cotton</name>
    <name type="synonym">Gossypium nanking</name>
    <dbReference type="NCBI Taxonomy" id="29729"/>
    <lineage>
        <taxon>Eukaryota</taxon>
        <taxon>Viridiplantae</taxon>
        <taxon>Streptophyta</taxon>
        <taxon>Embryophyta</taxon>
        <taxon>Tracheophyta</taxon>
        <taxon>Spermatophyta</taxon>
        <taxon>Magnoliopsida</taxon>
        <taxon>eudicotyledons</taxon>
        <taxon>Gunneridae</taxon>
        <taxon>Pentapetalae</taxon>
        <taxon>rosids</taxon>
        <taxon>malvids</taxon>
        <taxon>Malvales</taxon>
        <taxon>Malvaceae</taxon>
        <taxon>Malvoideae</taxon>
        <taxon>Gossypium</taxon>
    </lineage>
</organism>
<dbReference type="Proteomes" id="UP001358586">
    <property type="component" value="Chromosome 8"/>
</dbReference>
<sequence length="177" mass="20224">MQKLFPGIATVSLAYAFEIQTWLASVRGSSQRWSFRELLPLLQIEASTLDGESHEITGRIICSLTLQAKLESKCGQGKILFKDTRIYPISFRALKLKKILDIRTGLLFLYKPMATATMLIKVIRNNINVNRVKLSCEKRGDTGRRNLLILQMLILSYQDYIINLELVERSEMGRKSS</sequence>
<name>A0ABR0NXJ8_GOSAR</name>
<evidence type="ECO:0000313" key="1">
    <source>
        <dbReference type="EMBL" id="KAK5810659.1"/>
    </source>
</evidence>
<dbReference type="EMBL" id="JARKNE010000008">
    <property type="protein sequence ID" value="KAK5810659.1"/>
    <property type="molecule type" value="Genomic_DNA"/>
</dbReference>
<gene>
    <name evidence="1" type="ORF">PVK06_025975</name>
</gene>
<proteinExistence type="predicted"/>
<accession>A0ABR0NXJ8</accession>
<keyword evidence="2" id="KW-1185">Reference proteome</keyword>